<keyword evidence="3" id="KW-1185">Reference proteome</keyword>
<gene>
    <name evidence="2" type="ORF">LX32DRAFT_258871</name>
</gene>
<proteinExistence type="predicted"/>
<accession>A0AAD9H3Y0</accession>
<dbReference type="EMBL" id="MU843109">
    <property type="protein sequence ID" value="KAK2021392.1"/>
    <property type="molecule type" value="Genomic_DNA"/>
</dbReference>
<evidence type="ECO:0000256" key="1">
    <source>
        <dbReference type="SAM" id="MobiDB-lite"/>
    </source>
</evidence>
<reference evidence="2" key="1">
    <citation type="submission" date="2021-06" db="EMBL/GenBank/DDBJ databases">
        <title>Comparative genomics, transcriptomics and evolutionary studies reveal genomic signatures of adaptation to plant cell wall in hemibiotrophic fungi.</title>
        <authorList>
            <consortium name="DOE Joint Genome Institute"/>
            <person name="Baroncelli R."/>
            <person name="Diaz J.F."/>
            <person name="Benocci T."/>
            <person name="Peng M."/>
            <person name="Battaglia E."/>
            <person name="Haridas S."/>
            <person name="Andreopoulos W."/>
            <person name="Labutti K."/>
            <person name="Pangilinan J."/>
            <person name="Floch G.L."/>
            <person name="Makela M.R."/>
            <person name="Henrissat B."/>
            <person name="Grigoriev I.V."/>
            <person name="Crouch J.A."/>
            <person name="De Vries R.P."/>
            <person name="Sukno S.A."/>
            <person name="Thon M.R."/>
        </authorList>
    </citation>
    <scope>NUCLEOTIDE SEQUENCE</scope>
    <source>
        <strain evidence="2">MAFF235873</strain>
    </source>
</reference>
<evidence type="ECO:0000313" key="2">
    <source>
        <dbReference type="EMBL" id="KAK2021392.1"/>
    </source>
</evidence>
<name>A0AAD9H3Y0_9PEZI</name>
<feature type="compositionally biased region" description="Pro residues" evidence="1">
    <location>
        <begin position="1"/>
        <end position="19"/>
    </location>
</feature>
<sequence>MSSPSNQPPPPPPQPPHPPSRNKIIHTYIHPSIPVAEAPPFSPDDGRRGPTRR</sequence>
<dbReference type="Proteomes" id="UP001232148">
    <property type="component" value="Unassembled WGS sequence"/>
</dbReference>
<feature type="compositionally biased region" description="Basic and acidic residues" evidence="1">
    <location>
        <begin position="44"/>
        <end position="53"/>
    </location>
</feature>
<feature type="region of interest" description="Disordered" evidence="1">
    <location>
        <begin position="1"/>
        <end position="53"/>
    </location>
</feature>
<evidence type="ECO:0000313" key="3">
    <source>
        <dbReference type="Proteomes" id="UP001232148"/>
    </source>
</evidence>
<organism evidence="2 3">
    <name type="scientific">Colletotrichum zoysiae</name>
    <dbReference type="NCBI Taxonomy" id="1216348"/>
    <lineage>
        <taxon>Eukaryota</taxon>
        <taxon>Fungi</taxon>
        <taxon>Dikarya</taxon>
        <taxon>Ascomycota</taxon>
        <taxon>Pezizomycotina</taxon>
        <taxon>Sordariomycetes</taxon>
        <taxon>Hypocreomycetidae</taxon>
        <taxon>Glomerellales</taxon>
        <taxon>Glomerellaceae</taxon>
        <taxon>Colletotrichum</taxon>
        <taxon>Colletotrichum graminicola species complex</taxon>
    </lineage>
</organism>
<protein>
    <submittedName>
        <fullName evidence="2">Uncharacterized protein</fullName>
    </submittedName>
</protein>
<dbReference type="AlphaFoldDB" id="A0AAD9H3Y0"/>
<comment type="caution">
    <text evidence="2">The sequence shown here is derived from an EMBL/GenBank/DDBJ whole genome shotgun (WGS) entry which is preliminary data.</text>
</comment>